<name>A0A3R6FP34_9FIRM</name>
<dbReference type="Proteomes" id="UP000284579">
    <property type="component" value="Unassembled WGS sequence"/>
</dbReference>
<accession>A0A3R6FP34</accession>
<proteinExistence type="predicted"/>
<comment type="caution">
    <text evidence="1">The sequence shown here is derived from an EMBL/GenBank/DDBJ whole genome shotgun (WGS) entry which is preliminary data.</text>
</comment>
<reference evidence="1 2" key="1">
    <citation type="submission" date="2018-08" db="EMBL/GenBank/DDBJ databases">
        <title>A genome reference for cultivated species of the human gut microbiota.</title>
        <authorList>
            <person name="Zou Y."/>
            <person name="Xue W."/>
            <person name="Luo G."/>
        </authorList>
    </citation>
    <scope>NUCLEOTIDE SEQUENCE [LARGE SCALE GENOMIC DNA]</scope>
    <source>
        <strain evidence="1 2">AM23-3</strain>
    </source>
</reference>
<sequence>MQVSIYSRQAIETLINGDFPKNSAVISFLDPSDNYHNKNSAPVDYKNKAERIFYVAVHDIDLSVLPKFNLSYDSYFPEADQLAEFIFDAKNDGLDIICQCEYGESRSSGCAAAILEYFYKTGISVFTDYRYYPNQVIYHKVFDALSNYPKRMHVPKC</sequence>
<evidence type="ECO:0008006" key="3">
    <source>
        <dbReference type="Google" id="ProtNLM"/>
    </source>
</evidence>
<evidence type="ECO:0000313" key="2">
    <source>
        <dbReference type="Proteomes" id="UP000284579"/>
    </source>
</evidence>
<gene>
    <name evidence="1" type="ORF">DW656_00570</name>
</gene>
<evidence type="ECO:0000313" key="1">
    <source>
        <dbReference type="EMBL" id="RHF85801.1"/>
    </source>
</evidence>
<dbReference type="AlphaFoldDB" id="A0A3R6FP34"/>
<protein>
    <recommendedName>
        <fullName evidence="3">Tyrosine specific protein phosphatases domain-containing protein</fullName>
    </recommendedName>
</protein>
<dbReference type="EMBL" id="QRHO01000001">
    <property type="protein sequence ID" value="RHF85801.1"/>
    <property type="molecule type" value="Genomic_DNA"/>
</dbReference>
<organism evidence="1 2">
    <name type="scientific">Coprococcus comes</name>
    <dbReference type="NCBI Taxonomy" id="410072"/>
    <lineage>
        <taxon>Bacteria</taxon>
        <taxon>Bacillati</taxon>
        <taxon>Bacillota</taxon>
        <taxon>Clostridia</taxon>
        <taxon>Lachnospirales</taxon>
        <taxon>Lachnospiraceae</taxon>
        <taxon>Coprococcus</taxon>
    </lineage>
</organism>
<dbReference type="RefSeq" id="WP_118198319.1">
    <property type="nucleotide sequence ID" value="NZ_QRHO01000001.1"/>
</dbReference>